<feature type="domain" description="Porphobilinogen deaminase N-terminal" evidence="6">
    <location>
        <begin position="4"/>
        <end position="208"/>
    </location>
</feature>
<proteinExistence type="inferred from homology"/>
<evidence type="ECO:0000259" key="6">
    <source>
        <dbReference type="Pfam" id="PF01379"/>
    </source>
</evidence>
<evidence type="ECO:0000256" key="3">
    <source>
        <dbReference type="ARBA" id="ARBA00012655"/>
    </source>
</evidence>
<name>A0A381P2X9_9ZZZZ</name>
<evidence type="ECO:0000313" key="8">
    <source>
        <dbReference type="EMBL" id="SUZ61296.1"/>
    </source>
</evidence>
<dbReference type="InterPro" id="IPR036803">
    <property type="entry name" value="Porphobilinogen_deaminase_C_sf"/>
</dbReference>
<feature type="domain" description="Porphobilinogen deaminase C-terminal" evidence="7">
    <location>
        <begin position="222"/>
        <end position="289"/>
    </location>
</feature>
<dbReference type="HAMAP" id="MF_00260">
    <property type="entry name" value="Porphobil_deam"/>
    <property type="match status" value="1"/>
</dbReference>
<dbReference type="InterPro" id="IPR022418">
    <property type="entry name" value="Porphobilinogen_deaminase_C"/>
</dbReference>
<keyword evidence="4" id="KW-0808">Transferase</keyword>
<accession>A0A381P2X9</accession>
<dbReference type="AlphaFoldDB" id="A0A381P2X9"/>
<comment type="similarity">
    <text evidence="2">Belongs to the HMBS family.</text>
</comment>
<protein>
    <recommendedName>
        <fullName evidence="3">hydroxymethylbilane synthase</fullName>
        <ecNumber evidence="3">2.5.1.61</ecNumber>
    </recommendedName>
</protein>
<dbReference type="PANTHER" id="PTHR11557:SF0">
    <property type="entry name" value="PORPHOBILINOGEN DEAMINASE"/>
    <property type="match status" value="1"/>
</dbReference>
<dbReference type="InterPro" id="IPR022417">
    <property type="entry name" value="Porphobilin_deaminase_N"/>
</dbReference>
<dbReference type="Pfam" id="PF03900">
    <property type="entry name" value="Porphobil_deamC"/>
    <property type="match status" value="1"/>
</dbReference>
<dbReference type="GO" id="GO:0005737">
    <property type="term" value="C:cytoplasm"/>
    <property type="evidence" value="ECO:0007669"/>
    <property type="project" value="TreeGrafter"/>
</dbReference>
<evidence type="ECO:0000256" key="5">
    <source>
        <dbReference type="ARBA" id="ARBA00023244"/>
    </source>
</evidence>
<dbReference type="PANTHER" id="PTHR11557">
    <property type="entry name" value="PORPHOBILINOGEN DEAMINASE"/>
    <property type="match status" value="1"/>
</dbReference>
<keyword evidence="5" id="KW-0627">Porphyrin biosynthesis</keyword>
<gene>
    <name evidence="8" type="ORF">METZ01_LOCUS14150</name>
</gene>
<evidence type="ECO:0000256" key="1">
    <source>
        <dbReference type="ARBA" id="ARBA00001916"/>
    </source>
</evidence>
<dbReference type="EMBL" id="UINC01000793">
    <property type="protein sequence ID" value="SUZ61296.1"/>
    <property type="molecule type" value="Genomic_DNA"/>
</dbReference>
<dbReference type="NCBIfam" id="TIGR00212">
    <property type="entry name" value="hemC"/>
    <property type="match status" value="1"/>
</dbReference>
<evidence type="ECO:0000256" key="2">
    <source>
        <dbReference type="ARBA" id="ARBA00005638"/>
    </source>
</evidence>
<dbReference type="Gene3D" id="3.40.190.10">
    <property type="entry name" value="Periplasmic binding protein-like II"/>
    <property type="match status" value="2"/>
</dbReference>
<reference evidence="8" key="1">
    <citation type="submission" date="2018-05" db="EMBL/GenBank/DDBJ databases">
        <authorList>
            <person name="Lanie J.A."/>
            <person name="Ng W.-L."/>
            <person name="Kazmierczak K.M."/>
            <person name="Andrzejewski T.M."/>
            <person name="Davidsen T.M."/>
            <person name="Wayne K.J."/>
            <person name="Tettelin H."/>
            <person name="Glass J.I."/>
            <person name="Rusch D."/>
            <person name="Podicherti R."/>
            <person name="Tsui H.-C.T."/>
            <person name="Winkler M.E."/>
        </authorList>
    </citation>
    <scope>NUCLEOTIDE SEQUENCE</scope>
</reference>
<dbReference type="GO" id="GO:0004418">
    <property type="term" value="F:hydroxymethylbilane synthase activity"/>
    <property type="evidence" value="ECO:0007669"/>
    <property type="project" value="UniProtKB-EC"/>
</dbReference>
<dbReference type="EC" id="2.5.1.61" evidence="3"/>
<evidence type="ECO:0000256" key="4">
    <source>
        <dbReference type="ARBA" id="ARBA00022679"/>
    </source>
</evidence>
<evidence type="ECO:0000259" key="7">
    <source>
        <dbReference type="Pfam" id="PF03900"/>
    </source>
</evidence>
<organism evidence="8">
    <name type="scientific">marine metagenome</name>
    <dbReference type="NCBI Taxonomy" id="408172"/>
    <lineage>
        <taxon>unclassified sequences</taxon>
        <taxon>metagenomes</taxon>
        <taxon>ecological metagenomes</taxon>
    </lineage>
</organism>
<dbReference type="InterPro" id="IPR000860">
    <property type="entry name" value="HemC"/>
</dbReference>
<comment type="cofactor">
    <cofactor evidence="1">
        <name>dipyrromethane</name>
        <dbReference type="ChEBI" id="CHEBI:60342"/>
    </cofactor>
</comment>
<dbReference type="FunFam" id="3.40.190.10:FF:000005">
    <property type="entry name" value="Porphobilinogen deaminase"/>
    <property type="match status" value="1"/>
</dbReference>
<dbReference type="Pfam" id="PF01379">
    <property type="entry name" value="Porphobil_deam"/>
    <property type="match status" value="1"/>
</dbReference>
<dbReference type="SUPFAM" id="SSF53850">
    <property type="entry name" value="Periplasmic binding protein-like II"/>
    <property type="match status" value="1"/>
</dbReference>
<dbReference type="GO" id="GO:0006783">
    <property type="term" value="P:heme biosynthetic process"/>
    <property type="evidence" value="ECO:0007669"/>
    <property type="project" value="TreeGrafter"/>
</dbReference>
<dbReference type="PIRSF" id="PIRSF001438">
    <property type="entry name" value="4pyrrol_synth_OHMeBilane_synth"/>
    <property type="match status" value="1"/>
</dbReference>
<dbReference type="Gene3D" id="3.30.160.40">
    <property type="entry name" value="Porphobilinogen deaminase, C-terminal domain"/>
    <property type="match status" value="1"/>
</dbReference>
<dbReference type="PRINTS" id="PR00151">
    <property type="entry name" value="PORPHBDMNASE"/>
</dbReference>
<dbReference type="SUPFAM" id="SSF54782">
    <property type="entry name" value="Porphobilinogen deaminase (hydroxymethylbilane synthase), C-terminal domain"/>
    <property type="match status" value="1"/>
</dbReference>
<sequence length="300" mass="32355">MKKIRIATRKSELALWQARHVGSLLSQGDNELDVEIVGYTTEGDIRQHEPLEDVGGKGLFTQELERALLEQQVDLAVHSMKDVPAILSESFDVVVAGERADVRDALVGADSFLVLPKGSRVGSSSGRRAAQLVRQNQDLHVVPIRGNVGTRLAKLRRGEFDALILACAGLDRLGLAAEVGQRLDVDFCVPAAGQGALAVEFLSGREDIATIAASLRIDRVATAVETERLVVKRLGADCTMPLGVYCHQLDSGYHLTAVLLTETGDRCLRVEKRAEDGGDLAEDVAETLLAMGARELIDNV</sequence>